<comment type="caution">
    <text evidence="8">The sequence shown here is derived from an EMBL/GenBank/DDBJ whole genome shotgun (WGS) entry which is preliminary data.</text>
</comment>
<feature type="domain" description="Multidrug resistance protein MdtA-like alpha-helical hairpin" evidence="4">
    <location>
        <begin position="73"/>
        <end position="141"/>
    </location>
</feature>
<evidence type="ECO:0000313" key="9">
    <source>
        <dbReference type="Proteomes" id="UP001427805"/>
    </source>
</evidence>
<name>A0ABV0BBC1_9SPHN</name>
<proteinExistence type="inferred from homology"/>
<comment type="similarity">
    <text evidence="2">Belongs to the membrane fusion protein (MFP) (TC 8.A.1) family.</text>
</comment>
<evidence type="ECO:0000259" key="7">
    <source>
        <dbReference type="Pfam" id="PF25967"/>
    </source>
</evidence>
<dbReference type="EMBL" id="JBDIZK010000010">
    <property type="protein sequence ID" value="MEN3748849.1"/>
    <property type="molecule type" value="Genomic_DNA"/>
</dbReference>
<dbReference type="PANTHER" id="PTHR30158">
    <property type="entry name" value="ACRA/E-RELATED COMPONENT OF DRUG EFFLUX TRANSPORTER"/>
    <property type="match status" value="1"/>
</dbReference>
<dbReference type="SUPFAM" id="SSF111369">
    <property type="entry name" value="HlyD-like secretion proteins"/>
    <property type="match status" value="1"/>
</dbReference>
<dbReference type="Gene3D" id="2.40.50.100">
    <property type="match status" value="1"/>
</dbReference>
<dbReference type="PANTHER" id="PTHR30158:SF3">
    <property type="entry name" value="MULTIDRUG EFFLUX PUMP SUBUNIT ACRA-RELATED"/>
    <property type="match status" value="1"/>
</dbReference>
<accession>A0ABV0BBC1</accession>
<dbReference type="Pfam" id="PF25917">
    <property type="entry name" value="BSH_RND"/>
    <property type="match status" value="1"/>
</dbReference>
<organism evidence="8 9">
    <name type="scientific">Sphingomonas rustica</name>
    <dbReference type="NCBI Taxonomy" id="3103142"/>
    <lineage>
        <taxon>Bacteria</taxon>
        <taxon>Pseudomonadati</taxon>
        <taxon>Pseudomonadota</taxon>
        <taxon>Alphaproteobacteria</taxon>
        <taxon>Sphingomonadales</taxon>
        <taxon>Sphingomonadaceae</taxon>
        <taxon>Sphingomonas</taxon>
    </lineage>
</organism>
<feature type="domain" description="Multidrug resistance protein MdtA-like barrel-sandwich hybrid" evidence="5">
    <location>
        <begin position="32"/>
        <end position="174"/>
    </location>
</feature>
<gene>
    <name evidence="8" type="ORF">TPR58_16865</name>
</gene>
<dbReference type="Gene3D" id="2.40.30.170">
    <property type="match status" value="1"/>
</dbReference>
<dbReference type="InterPro" id="IPR058626">
    <property type="entry name" value="MdtA-like_b-barrel"/>
</dbReference>
<reference evidence="8 9" key="1">
    <citation type="submission" date="2024-05" db="EMBL/GenBank/DDBJ databases">
        <title>Sphingomonas sp. HF-S3 16S ribosomal RNA gene Genome sequencing and assembly.</title>
        <authorList>
            <person name="Lee H."/>
        </authorList>
    </citation>
    <scope>NUCLEOTIDE SEQUENCE [LARGE SCALE GENOMIC DNA]</scope>
    <source>
        <strain evidence="8 9">HF-S3</strain>
    </source>
</reference>
<protein>
    <submittedName>
        <fullName evidence="8">Efflux RND transporter periplasmic adaptor subunit</fullName>
    </submittedName>
</protein>
<evidence type="ECO:0000259" key="4">
    <source>
        <dbReference type="Pfam" id="PF25876"/>
    </source>
</evidence>
<feature type="domain" description="Multidrug resistance protein MdtA-like C-terminal permuted SH3" evidence="7">
    <location>
        <begin position="272"/>
        <end position="329"/>
    </location>
</feature>
<keyword evidence="9" id="KW-1185">Reference proteome</keyword>
<dbReference type="Pfam" id="PF25944">
    <property type="entry name" value="Beta-barrel_RND"/>
    <property type="match status" value="1"/>
</dbReference>
<evidence type="ECO:0000259" key="5">
    <source>
        <dbReference type="Pfam" id="PF25917"/>
    </source>
</evidence>
<dbReference type="Pfam" id="PF25876">
    <property type="entry name" value="HH_MFP_RND"/>
    <property type="match status" value="1"/>
</dbReference>
<feature type="domain" description="Multidrug resistance protein MdtA-like beta-barrel" evidence="6">
    <location>
        <begin position="178"/>
        <end position="262"/>
    </location>
</feature>
<dbReference type="Gene3D" id="1.10.287.470">
    <property type="entry name" value="Helix hairpin bin"/>
    <property type="match status" value="1"/>
</dbReference>
<dbReference type="Pfam" id="PF25967">
    <property type="entry name" value="RND-MFP_C"/>
    <property type="match status" value="1"/>
</dbReference>
<evidence type="ECO:0000259" key="6">
    <source>
        <dbReference type="Pfam" id="PF25944"/>
    </source>
</evidence>
<dbReference type="InterPro" id="IPR058627">
    <property type="entry name" value="MdtA-like_C"/>
</dbReference>
<comment type="subcellular location">
    <subcellularLocation>
        <location evidence="1">Cell envelope</location>
    </subcellularLocation>
</comment>
<dbReference type="Gene3D" id="2.40.420.20">
    <property type="match status" value="1"/>
</dbReference>
<dbReference type="InterPro" id="IPR006143">
    <property type="entry name" value="RND_pump_MFP"/>
</dbReference>
<dbReference type="InterPro" id="IPR058625">
    <property type="entry name" value="MdtA-like_BSH"/>
</dbReference>
<sequence length="367" mass="39311">MGGPTQVGFVVVQPTSEPVNVELAGRVNAYQTAEIRPQVSGVIQRRFFTEGAIVRQGQTLYQVDPSLYRASVNQAQANLRSAQANAEATAVRAQRLKPLAEMEAVAKQDYTDAEATARQAQASVAQNRAQLETARINLRFTNVPAPITGRIGRSLFTQGALVTANQADPLAVIQRLDPIFVDIQQSSAEMLALRRQLSQGGLLPTRAQVRLKLEDGSDYSLTGSVEFAEVQVDPATGTVTLRAVFSNPNGVLLPGMFVRASFAQAINTRVYLVPQQAVTREANGTAFLFVVGANNKADRRNVEIERAVGANWVVTKGLNPGDRVIVQGTGQLRPNADIRPVPATNPQNVAPPQQKQGGGDAANGKQG</sequence>
<evidence type="ECO:0000256" key="2">
    <source>
        <dbReference type="ARBA" id="ARBA00009477"/>
    </source>
</evidence>
<dbReference type="InterPro" id="IPR058624">
    <property type="entry name" value="MdtA-like_HH"/>
</dbReference>
<feature type="compositionally biased region" description="Gly residues" evidence="3">
    <location>
        <begin position="356"/>
        <end position="367"/>
    </location>
</feature>
<evidence type="ECO:0000256" key="3">
    <source>
        <dbReference type="SAM" id="MobiDB-lite"/>
    </source>
</evidence>
<evidence type="ECO:0000313" key="8">
    <source>
        <dbReference type="EMBL" id="MEN3748849.1"/>
    </source>
</evidence>
<feature type="region of interest" description="Disordered" evidence="3">
    <location>
        <begin position="331"/>
        <end position="367"/>
    </location>
</feature>
<dbReference type="Proteomes" id="UP001427805">
    <property type="component" value="Unassembled WGS sequence"/>
</dbReference>
<feature type="compositionally biased region" description="Polar residues" evidence="3">
    <location>
        <begin position="344"/>
        <end position="355"/>
    </location>
</feature>
<dbReference type="NCBIfam" id="TIGR01730">
    <property type="entry name" value="RND_mfp"/>
    <property type="match status" value="1"/>
</dbReference>
<evidence type="ECO:0000256" key="1">
    <source>
        <dbReference type="ARBA" id="ARBA00004196"/>
    </source>
</evidence>